<dbReference type="EMBL" id="AP024488">
    <property type="protein sequence ID" value="BCS96734.1"/>
    <property type="molecule type" value="Genomic_DNA"/>
</dbReference>
<dbReference type="Gene3D" id="3.40.50.410">
    <property type="entry name" value="von Willebrand factor, type A domain"/>
    <property type="match status" value="1"/>
</dbReference>
<evidence type="ECO:0000313" key="2">
    <source>
        <dbReference type="EMBL" id="BCS96734.1"/>
    </source>
</evidence>
<reference evidence="2 3" key="1">
    <citation type="submission" date="2021-02" db="EMBL/GenBank/DDBJ databases">
        <title>Complete genome of Desulfoluna sp. strain ASN36.</title>
        <authorList>
            <person name="Takahashi A."/>
            <person name="Kojima H."/>
            <person name="Fukui M."/>
        </authorList>
    </citation>
    <scope>NUCLEOTIDE SEQUENCE [LARGE SCALE GENOMIC DNA]</scope>
    <source>
        <strain evidence="2 3">ASN36</strain>
    </source>
</reference>
<gene>
    <name evidence="2" type="ORF">DSLASN_23660</name>
</gene>
<evidence type="ECO:0000313" key="3">
    <source>
        <dbReference type="Proteomes" id="UP001320148"/>
    </source>
</evidence>
<protein>
    <submittedName>
        <fullName evidence="2">DUF58 domain-containing protein</fullName>
    </submittedName>
</protein>
<keyword evidence="3" id="KW-1185">Reference proteome</keyword>
<organism evidence="2 3">
    <name type="scientific">Desulfoluna limicola</name>
    <dbReference type="NCBI Taxonomy" id="2810562"/>
    <lineage>
        <taxon>Bacteria</taxon>
        <taxon>Pseudomonadati</taxon>
        <taxon>Thermodesulfobacteriota</taxon>
        <taxon>Desulfobacteria</taxon>
        <taxon>Desulfobacterales</taxon>
        <taxon>Desulfolunaceae</taxon>
        <taxon>Desulfoluna</taxon>
    </lineage>
</organism>
<sequence length="292" mass="33418">MLPAEVLKKIKRIHIRSRRMADTMMAGHYRSVFKGAGMEFEEVREYSPGDEIRSIDWKVSARMGRPFIKQFREEREMVVMLLIDMSRSGFFGTGDNLKVDKAAEVASVLAFNAIKNGDKVGAIFFTDKVEQYIPPKNGTAHIWRVIREIFTFKPESRGTDIDEAVAFLARVCRKRTVSFVISDFLAEPCTRTLRLVGRKHELISILLSDPGDFQLPEAGLLTARDFETGQSVILDLSDRQTREKVRQVKLAEKTDIMDEMKRAGVDIIDLSTEASTTDALTRYFTWREGRRR</sequence>
<feature type="domain" description="DUF58" evidence="1">
    <location>
        <begin position="42"/>
        <end position="251"/>
    </location>
</feature>
<dbReference type="Proteomes" id="UP001320148">
    <property type="component" value="Chromosome"/>
</dbReference>
<dbReference type="RefSeq" id="WP_236893022.1">
    <property type="nucleotide sequence ID" value="NZ_AP024488.1"/>
</dbReference>
<evidence type="ECO:0000259" key="1">
    <source>
        <dbReference type="Pfam" id="PF01882"/>
    </source>
</evidence>
<dbReference type="PANTHER" id="PTHR33608:SF6">
    <property type="entry name" value="BLL2464 PROTEIN"/>
    <property type="match status" value="1"/>
</dbReference>
<dbReference type="SUPFAM" id="SSF53300">
    <property type="entry name" value="vWA-like"/>
    <property type="match status" value="1"/>
</dbReference>
<proteinExistence type="predicted"/>
<dbReference type="InterPro" id="IPR002881">
    <property type="entry name" value="DUF58"/>
</dbReference>
<dbReference type="PANTHER" id="PTHR33608">
    <property type="entry name" value="BLL2464 PROTEIN"/>
    <property type="match status" value="1"/>
</dbReference>
<dbReference type="Pfam" id="PF01882">
    <property type="entry name" value="DUF58"/>
    <property type="match status" value="1"/>
</dbReference>
<dbReference type="InterPro" id="IPR036465">
    <property type="entry name" value="vWFA_dom_sf"/>
</dbReference>
<name>A0ABM7PI26_9BACT</name>
<accession>A0ABM7PI26</accession>